<dbReference type="Pfam" id="PF18144">
    <property type="entry name" value="SMODS"/>
    <property type="match status" value="1"/>
</dbReference>
<protein>
    <recommendedName>
        <fullName evidence="3">Nucleotidyltransferase</fullName>
    </recommendedName>
</protein>
<reference evidence="2" key="1">
    <citation type="submission" date="2019-08" db="EMBL/GenBank/DDBJ databases">
        <authorList>
            <person name="Kucharzyk K."/>
            <person name="Murdoch R.W."/>
            <person name="Higgins S."/>
            <person name="Loffler F."/>
        </authorList>
    </citation>
    <scope>NUCLEOTIDE SEQUENCE</scope>
</reference>
<feature type="coiled-coil region" evidence="1">
    <location>
        <begin position="232"/>
        <end position="259"/>
    </location>
</feature>
<keyword evidence="1" id="KW-0175">Coiled coil</keyword>
<dbReference type="CDD" id="cd05400">
    <property type="entry name" value="NT_2-5OAS_ClassI-CCAase"/>
    <property type="match status" value="1"/>
</dbReference>
<sequence>MTLLESIKKLVDNVSITDRQEENIKNSLSNLESDLKDEESNLNVNECFTNGSWERDTIIRPLNDVDLFAVLDFEEWKDEYGNKPNPQSVLTKIKNYLNKQNDYKDKVKQDRPCVTIHLSDKDFDVLPSFEILGGGYYIPNYDLESWTTSYPKMLTKDLDDTHRLRDYKLKQIIRVVKYWNRDFNTKTIPSYHIEEIAINIFKINNFTNFEEGIRKWFNNVEYNMLSSKFKSNDEYETSLKKAKKVKDKLNEAYKFYSDKNEVEAKKIWKEVFGKEFPTVDEDEAKNISKSLTEGTLKYSSTAGISTSVGSSLSASKGFYGDEVL</sequence>
<proteinExistence type="predicted"/>
<organism evidence="2">
    <name type="scientific">bioreactor metagenome</name>
    <dbReference type="NCBI Taxonomy" id="1076179"/>
    <lineage>
        <taxon>unclassified sequences</taxon>
        <taxon>metagenomes</taxon>
        <taxon>ecological metagenomes</taxon>
    </lineage>
</organism>
<dbReference type="EMBL" id="VSSQ01001082">
    <property type="protein sequence ID" value="MPM04919.1"/>
    <property type="molecule type" value="Genomic_DNA"/>
</dbReference>
<comment type="caution">
    <text evidence="2">The sequence shown here is derived from an EMBL/GenBank/DDBJ whole genome shotgun (WGS) entry which is preliminary data.</text>
</comment>
<accession>A0A644WMS1</accession>
<dbReference type="Gene3D" id="3.30.460.10">
    <property type="entry name" value="Beta Polymerase, domain 2"/>
    <property type="match status" value="1"/>
</dbReference>
<evidence type="ECO:0000256" key="1">
    <source>
        <dbReference type="SAM" id="Coils"/>
    </source>
</evidence>
<evidence type="ECO:0000313" key="2">
    <source>
        <dbReference type="EMBL" id="MPM04919.1"/>
    </source>
</evidence>
<dbReference type="SUPFAM" id="SSF81301">
    <property type="entry name" value="Nucleotidyltransferase"/>
    <property type="match status" value="1"/>
</dbReference>
<evidence type="ECO:0008006" key="3">
    <source>
        <dbReference type="Google" id="ProtNLM"/>
    </source>
</evidence>
<dbReference type="InterPro" id="IPR006116">
    <property type="entry name" value="NT_2-5OAS_ClassI-CCAase"/>
</dbReference>
<dbReference type="AlphaFoldDB" id="A0A644WMS1"/>
<gene>
    <name evidence="2" type="ORF">SDC9_51200</name>
</gene>
<dbReference type="InterPro" id="IPR043519">
    <property type="entry name" value="NT_sf"/>
</dbReference>
<name>A0A644WMS1_9ZZZZ</name>
<dbReference type="GO" id="GO:0016779">
    <property type="term" value="F:nucleotidyltransferase activity"/>
    <property type="evidence" value="ECO:0007669"/>
    <property type="project" value="InterPro"/>
</dbReference>